<dbReference type="Gene3D" id="3.20.20.70">
    <property type="entry name" value="Aldolase class I"/>
    <property type="match status" value="1"/>
</dbReference>
<gene>
    <name evidence="17" type="ORF">C8D85_2714</name>
</gene>
<dbReference type="GO" id="GO:0046872">
    <property type="term" value="F:metal ion binding"/>
    <property type="evidence" value="ECO:0007669"/>
    <property type="project" value="UniProtKB-KW"/>
</dbReference>
<dbReference type="PANTHER" id="PTHR30538">
    <property type="entry name" value="LYSINE 2,3-AMINOMUTASE-RELATED"/>
    <property type="match status" value="1"/>
</dbReference>
<dbReference type="NCBIfam" id="TIGR03821">
    <property type="entry name" value="EFP_modif_epmB"/>
    <property type="match status" value="1"/>
</dbReference>
<feature type="binding site" evidence="14">
    <location>
        <position position="156"/>
    </location>
    <ligand>
        <name>[4Fe-4S] cluster</name>
        <dbReference type="ChEBI" id="CHEBI:49883"/>
        <note>4Fe-4S-S-AdoMet</note>
    </ligand>
</feature>
<evidence type="ECO:0000256" key="13">
    <source>
        <dbReference type="ARBA" id="ARBA00030756"/>
    </source>
</evidence>
<dbReference type="OrthoDB" id="9770937at2"/>
<evidence type="ECO:0000256" key="8">
    <source>
        <dbReference type="ARBA" id="ARBA00022723"/>
    </source>
</evidence>
<comment type="cofactor">
    <cofactor evidence="2 15">
        <name>pyridoxal 5'-phosphate</name>
        <dbReference type="ChEBI" id="CHEBI:597326"/>
    </cofactor>
</comment>
<dbReference type="InterPro" id="IPR003739">
    <property type="entry name" value="Lys_aminomutase/Glu_NH3_mut"/>
</dbReference>
<feature type="domain" description="Radical SAM core" evidence="16">
    <location>
        <begin position="141"/>
        <end position="365"/>
    </location>
</feature>
<dbReference type="GO" id="GO:0016853">
    <property type="term" value="F:isomerase activity"/>
    <property type="evidence" value="ECO:0007669"/>
    <property type="project" value="UniProtKB-KW"/>
</dbReference>
<keyword evidence="11 14" id="KW-0411">Iron-sulfur</keyword>
<evidence type="ECO:0000256" key="3">
    <source>
        <dbReference type="ARBA" id="ARBA00001966"/>
    </source>
</evidence>
<evidence type="ECO:0000313" key="17">
    <source>
        <dbReference type="EMBL" id="TDR12674.1"/>
    </source>
</evidence>
<dbReference type="CDD" id="cd01335">
    <property type="entry name" value="Radical_SAM"/>
    <property type="match status" value="1"/>
</dbReference>
<evidence type="ECO:0000256" key="10">
    <source>
        <dbReference type="ARBA" id="ARBA00023004"/>
    </source>
</evidence>
<dbReference type="SFLD" id="SFLDS00029">
    <property type="entry name" value="Radical_SAM"/>
    <property type="match status" value="1"/>
</dbReference>
<dbReference type="AlphaFoldDB" id="A0A4R6X5V5"/>
<dbReference type="PANTHER" id="PTHR30538:SF1">
    <property type="entry name" value="L-LYSINE 2,3-AMINOMUTASE"/>
    <property type="match status" value="1"/>
</dbReference>
<keyword evidence="12" id="KW-0413">Isomerase</keyword>
<keyword evidence="10" id="KW-0408">Iron</keyword>
<dbReference type="SFLD" id="SFLDG01070">
    <property type="entry name" value="PLP-dependent"/>
    <property type="match status" value="1"/>
</dbReference>
<evidence type="ECO:0000256" key="6">
    <source>
        <dbReference type="ARBA" id="ARBA00022485"/>
    </source>
</evidence>
<evidence type="ECO:0000256" key="7">
    <source>
        <dbReference type="ARBA" id="ARBA00022691"/>
    </source>
</evidence>
<evidence type="ECO:0000313" key="18">
    <source>
        <dbReference type="Proteomes" id="UP000295729"/>
    </source>
</evidence>
<dbReference type="PIRSF" id="PIRSF004911">
    <property type="entry name" value="DUF160"/>
    <property type="match status" value="1"/>
</dbReference>
<dbReference type="NCBIfam" id="TIGR00238">
    <property type="entry name" value="KamA family radical SAM protein"/>
    <property type="match status" value="1"/>
</dbReference>
<organism evidence="17 18">
    <name type="scientific">Marinomonas communis</name>
    <dbReference type="NCBI Taxonomy" id="28254"/>
    <lineage>
        <taxon>Bacteria</taxon>
        <taxon>Pseudomonadati</taxon>
        <taxon>Pseudomonadota</taxon>
        <taxon>Gammaproteobacteria</taxon>
        <taxon>Oceanospirillales</taxon>
        <taxon>Oceanospirillaceae</taxon>
        <taxon>Marinomonas</taxon>
    </lineage>
</organism>
<dbReference type="Pfam" id="PF04055">
    <property type="entry name" value="Radical_SAM"/>
    <property type="match status" value="1"/>
</dbReference>
<dbReference type="EMBL" id="SNZA01000004">
    <property type="protein sequence ID" value="TDR12674.1"/>
    <property type="molecule type" value="Genomic_DNA"/>
</dbReference>
<proteinExistence type="inferred from homology"/>
<protein>
    <recommendedName>
        <fullName evidence="5">L-lysine 2,3-aminomutase</fullName>
    </recommendedName>
    <alternativeName>
        <fullName evidence="13">EF-P post-translational modification enzyme B</fullName>
    </alternativeName>
</protein>
<accession>A0A4R6X5V5</accession>
<keyword evidence="6 14" id="KW-0004">4Fe-4S</keyword>
<feature type="modified residue" description="N6-(pyridoxal phosphate)lysine" evidence="15">
    <location>
        <position position="368"/>
    </location>
</feature>
<dbReference type="InterPro" id="IPR022462">
    <property type="entry name" value="EpmB"/>
</dbReference>
<evidence type="ECO:0000256" key="15">
    <source>
        <dbReference type="PIRSR" id="PIRSR603739-50"/>
    </source>
</evidence>
<sequence length="379" mass="42554">MFIGVHRGIIKRDSQERRPIGQRLAAIITQFNLILQIFDVIPIQNATETHWSTELAQAIKSPAELMPLLGLSSTSLPQAEQAMASFRMLVPRPFLARMEYGNPNDPLLKQVLADDIEMLPVSGYSKDPLDEGEHNPQKAIVHKYERRVLVITTGSCAVNCRYCFRRHFPYGDNQLAQKEWDSIIEYIQQHPQVNEVILSGGDPLMLKDSQLSKHILRLNELPQLKRLRIHSRLPIVIPSRINEEFLSWVKASRLDIVLVLHSNHANEIDAAIAEKVTQLKAHGVTVLNQGVLLRNVNDSVTAQVELSEKLFDAGILPYYMFTFDPIEGGAHFDIPIAEAQSLMGQVAKYLPGYLMPRLAKEIPGEPAKTVLAPTFAPDA</sequence>
<feature type="binding site" evidence="14">
    <location>
        <position position="163"/>
    </location>
    <ligand>
        <name>[4Fe-4S] cluster</name>
        <dbReference type="ChEBI" id="CHEBI:49883"/>
        <note>4Fe-4S-S-AdoMet</note>
    </ligand>
</feature>
<keyword evidence="7" id="KW-0949">S-adenosyl-L-methionine</keyword>
<name>A0A4R6X5V5_9GAMM</name>
<dbReference type="InterPro" id="IPR007197">
    <property type="entry name" value="rSAM"/>
</dbReference>
<evidence type="ECO:0000256" key="1">
    <source>
        <dbReference type="ARBA" id="ARBA00001352"/>
    </source>
</evidence>
<dbReference type="PROSITE" id="PS51918">
    <property type="entry name" value="RADICAL_SAM"/>
    <property type="match status" value="1"/>
</dbReference>
<dbReference type="InterPro" id="IPR058240">
    <property type="entry name" value="rSAM_sf"/>
</dbReference>
<keyword evidence="9 15" id="KW-0663">Pyridoxal phosphate</keyword>
<evidence type="ECO:0000256" key="9">
    <source>
        <dbReference type="ARBA" id="ARBA00022898"/>
    </source>
</evidence>
<evidence type="ECO:0000256" key="4">
    <source>
        <dbReference type="ARBA" id="ARBA00008703"/>
    </source>
</evidence>
<dbReference type="SFLD" id="SFLDF00314">
    <property type="entry name" value="L-lysine_2_3-aminomutase_(yjeK"/>
    <property type="match status" value="1"/>
</dbReference>
<dbReference type="InterPro" id="IPR013785">
    <property type="entry name" value="Aldolase_TIM"/>
</dbReference>
<keyword evidence="18" id="KW-1185">Reference proteome</keyword>
<evidence type="ECO:0000256" key="14">
    <source>
        <dbReference type="PIRSR" id="PIRSR004911-1"/>
    </source>
</evidence>
<dbReference type="GO" id="GO:0051539">
    <property type="term" value="F:4 iron, 4 sulfur cluster binding"/>
    <property type="evidence" value="ECO:0007669"/>
    <property type="project" value="UniProtKB-KW"/>
</dbReference>
<comment type="caution">
    <text evidence="17">The sequence shown here is derived from an EMBL/GenBank/DDBJ whole genome shotgun (WGS) entry which is preliminary data.</text>
</comment>
<keyword evidence="8 14" id="KW-0479">Metal-binding</keyword>
<feature type="binding site" evidence="14">
    <location>
        <position position="160"/>
    </location>
    <ligand>
        <name>[4Fe-4S] cluster</name>
        <dbReference type="ChEBI" id="CHEBI:49883"/>
        <note>4Fe-4S-S-AdoMet</note>
    </ligand>
</feature>
<evidence type="ECO:0000256" key="2">
    <source>
        <dbReference type="ARBA" id="ARBA00001933"/>
    </source>
</evidence>
<evidence type="ECO:0000256" key="12">
    <source>
        <dbReference type="ARBA" id="ARBA00023235"/>
    </source>
</evidence>
<evidence type="ECO:0000256" key="5">
    <source>
        <dbReference type="ARBA" id="ARBA00022363"/>
    </source>
</evidence>
<comment type="similarity">
    <text evidence="4">Belongs to the radical SAM superfamily. KamA family.</text>
</comment>
<comment type="cofactor">
    <cofactor evidence="3">
        <name>[4Fe-4S] cluster</name>
        <dbReference type="ChEBI" id="CHEBI:49883"/>
    </cofactor>
</comment>
<reference evidence="17 18" key="1">
    <citation type="submission" date="2019-03" db="EMBL/GenBank/DDBJ databases">
        <title>Genomic Encyclopedia of Type Strains, Phase IV (KMG-IV): sequencing the most valuable type-strain genomes for metagenomic binning, comparative biology and taxonomic classification.</title>
        <authorList>
            <person name="Goeker M."/>
        </authorList>
    </citation>
    <scope>NUCLEOTIDE SEQUENCE [LARGE SCALE GENOMIC DNA]</scope>
    <source>
        <strain evidence="17 18">DSM 5604</strain>
    </source>
</reference>
<comment type="catalytic activity">
    <reaction evidence="1">
        <text>L-lysine = D-beta-lysine</text>
        <dbReference type="Rhea" id="RHEA:44148"/>
        <dbReference type="ChEBI" id="CHEBI:32551"/>
        <dbReference type="ChEBI" id="CHEBI:84138"/>
    </reaction>
</comment>
<dbReference type="Proteomes" id="UP000295729">
    <property type="component" value="Unassembled WGS sequence"/>
</dbReference>
<evidence type="ECO:0000256" key="11">
    <source>
        <dbReference type="ARBA" id="ARBA00023014"/>
    </source>
</evidence>
<dbReference type="SUPFAM" id="SSF102114">
    <property type="entry name" value="Radical SAM enzymes"/>
    <property type="match status" value="1"/>
</dbReference>
<evidence type="ECO:0000259" key="16">
    <source>
        <dbReference type="PROSITE" id="PS51918"/>
    </source>
</evidence>